<dbReference type="EMBL" id="NMUH01007756">
    <property type="protein sequence ID" value="MQM17779.1"/>
    <property type="molecule type" value="Genomic_DNA"/>
</dbReference>
<sequence length="96" mass="10633">MAQNKGRNVKKSSTSVNTRPGQVDTSDRSQRNLSTDVNLRSTLDVIRSTLDAFPRRPVDTRSSQVDTRDLSQGIVLPVWDSVSTHLMGGRHTPESL</sequence>
<protein>
    <submittedName>
        <fullName evidence="2">Uncharacterized protein</fullName>
    </submittedName>
</protein>
<keyword evidence="3" id="KW-1185">Reference proteome</keyword>
<feature type="region of interest" description="Disordered" evidence="1">
    <location>
        <begin position="1"/>
        <end position="35"/>
    </location>
</feature>
<dbReference type="Proteomes" id="UP000652761">
    <property type="component" value="Unassembled WGS sequence"/>
</dbReference>
<organism evidence="2 3">
    <name type="scientific">Colocasia esculenta</name>
    <name type="common">Wild taro</name>
    <name type="synonym">Arum esculentum</name>
    <dbReference type="NCBI Taxonomy" id="4460"/>
    <lineage>
        <taxon>Eukaryota</taxon>
        <taxon>Viridiplantae</taxon>
        <taxon>Streptophyta</taxon>
        <taxon>Embryophyta</taxon>
        <taxon>Tracheophyta</taxon>
        <taxon>Spermatophyta</taxon>
        <taxon>Magnoliopsida</taxon>
        <taxon>Liliopsida</taxon>
        <taxon>Araceae</taxon>
        <taxon>Aroideae</taxon>
        <taxon>Colocasieae</taxon>
        <taxon>Colocasia</taxon>
    </lineage>
</organism>
<evidence type="ECO:0000313" key="3">
    <source>
        <dbReference type="Proteomes" id="UP000652761"/>
    </source>
</evidence>
<evidence type="ECO:0000256" key="1">
    <source>
        <dbReference type="SAM" id="MobiDB-lite"/>
    </source>
</evidence>
<accession>A0A843XE79</accession>
<name>A0A843XE79_COLES</name>
<reference evidence="2" key="1">
    <citation type="submission" date="2017-07" db="EMBL/GenBank/DDBJ databases">
        <title>Taro Niue Genome Assembly and Annotation.</title>
        <authorList>
            <person name="Atibalentja N."/>
            <person name="Keating K."/>
            <person name="Fields C.J."/>
        </authorList>
    </citation>
    <scope>NUCLEOTIDE SEQUENCE</scope>
    <source>
        <strain evidence="2">Niue_2</strain>
        <tissue evidence="2">Leaf</tissue>
    </source>
</reference>
<dbReference type="AlphaFoldDB" id="A0A843XE79"/>
<comment type="caution">
    <text evidence="2">The sequence shown here is derived from an EMBL/GenBank/DDBJ whole genome shotgun (WGS) entry which is preliminary data.</text>
</comment>
<gene>
    <name evidence="2" type="ORF">Taro_050753</name>
</gene>
<proteinExistence type="predicted"/>
<feature type="compositionally biased region" description="Polar residues" evidence="1">
    <location>
        <begin position="1"/>
        <end position="24"/>
    </location>
</feature>
<evidence type="ECO:0000313" key="2">
    <source>
        <dbReference type="EMBL" id="MQM17779.1"/>
    </source>
</evidence>